<evidence type="ECO:0000256" key="5">
    <source>
        <dbReference type="ARBA" id="ARBA00023077"/>
    </source>
</evidence>
<dbReference type="EMBL" id="JAGRQC010000002">
    <property type="protein sequence ID" value="MBR0552314.1"/>
    <property type="molecule type" value="Genomic_DNA"/>
</dbReference>
<evidence type="ECO:0000256" key="4">
    <source>
        <dbReference type="ARBA" id="ARBA00022692"/>
    </source>
</evidence>
<dbReference type="PANTHER" id="PTHR47234:SF2">
    <property type="entry name" value="TONB-DEPENDENT RECEPTOR"/>
    <property type="match status" value="1"/>
</dbReference>
<evidence type="ECO:0000256" key="9">
    <source>
        <dbReference type="RuleBase" id="RU003357"/>
    </source>
</evidence>
<comment type="caution">
    <text evidence="14">The sequence shown here is derived from an EMBL/GenBank/DDBJ whole genome shotgun (WGS) entry which is preliminary data.</text>
</comment>
<gene>
    <name evidence="14" type="ORF">J7S20_07340</name>
</gene>
<evidence type="ECO:0000256" key="11">
    <source>
        <dbReference type="SAM" id="SignalP"/>
    </source>
</evidence>
<keyword evidence="7 8" id="KW-0998">Cell outer membrane</keyword>
<dbReference type="InterPro" id="IPR037066">
    <property type="entry name" value="Plug_dom_sf"/>
</dbReference>
<feature type="signal peptide" evidence="11">
    <location>
        <begin position="1"/>
        <end position="40"/>
    </location>
</feature>
<dbReference type="PANTHER" id="PTHR47234">
    <property type="match status" value="1"/>
</dbReference>
<sequence length="1041" mass="111330">MKSKYQSSLKGLRGSTALRTLALIGAGLALPAMMAAPAAAQTADNGTAQSDQTSSDQQAADQTAVGTAGQAASQDQSTEIVVTGSILPRTSLETPSPVTVLSSESLEQRGINTVADAVQKLSSNGAGTITSGWNVGYNFATGANAVSLRGLTVQSTLTIFDGMRMAPYPLADDGHRNFVDLNTIPEGIIDRIEVLRDGASSTYGADAVAGVVNVITKKEIQGFHLDGSGGISQRGDAGEYRISGEAGYGSLDDQGFNVYIAGEYQKSQPLYARDRGYPFNTDDLSRICNDSGACMPNYVANGIGADGTFNGLSSTPISVLRPYTADGSTALGPYEVANNDCQYLNPVTLNAAQQGSTTNGYTGPVYASKQCQLDYRQRYSQLQPEQERLGFSGRATANVGDNAQAYASVNYYQVKTLTNLSPYPWAGRTTPPGSVTYSPVFLPVYVCPEGQFSDPTNPVDNGCNATNGTLNPNNPYAAQGNLARLIGRYDRPRQIYSKSRALRGQIGIDGSFGDDWNYSFAAVASNTRLTVRQSNYLIPSRIQDVIANGTYNFIDQSQNSEEVRNYISPDNTTISESNLWQVQGTLGKALLQLPGGSLQAAVGVSYRHESIDNPSANPANDAHPYDRYYGVNSVGAAGSRNVKSAFFEINAPILDQLEIDASGRYDDYSSGQKNFSPKVGAKFTPIKQLAIRGTFSKGFRIPSFNEAYGLPTTGYVSSQVDCSQFPDYCAAHSSSGDPADANQYATGNYSYGLTSTGNPSLKPEKSTSYTAGVVVQPVRQVSFTVDYWHIKVKDLIGGVNYSGIPDQYYANNGVVNVPGVTVLPGIPDPQFPNALPQLGFIQYSFQNANSQTVSGIDLGMNANVNLTPNLKLISNASASYLIKYEKVFDDGTVQRYDGTLSPCDVTSCSGAPKWRANWQNTLQTGPYSLSATAYYTSGYDLASTDYGGVKGDCANNVGASVVTYSDGSPVLCKAKATWNVDMTGSVKVNDRFTFYVNVLNVFDIAPPFDPSAAYSIYQFNPAWAGPNIMGRYFRFGAKVDF</sequence>
<keyword evidence="3 8" id="KW-1134">Transmembrane beta strand</keyword>
<evidence type="ECO:0000313" key="14">
    <source>
        <dbReference type="EMBL" id="MBR0552314.1"/>
    </source>
</evidence>
<dbReference type="InterPro" id="IPR039426">
    <property type="entry name" value="TonB-dep_rcpt-like"/>
</dbReference>
<dbReference type="InterPro" id="IPR000531">
    <property type="entry name" value="Beta-barrel_TonB"/>
</dbReference>
<keyword evidence="4 8" id="KW-0812">Transmembrane</keyword>
<evidence type="ECO:0000256" key="1">
    <source>
        <dbReference type="ARBA" id="ARBA00004571"/>
    </source>
</evidence>
<dbReference type="PROSITE" id="PS52016">
    <property type="entry name" value="TONB_DEPENDENT_REC_3"/>
    <property type="match status" value="1"/>
</dbReference>
<dbReference type="Pfam" id="PF07715">
    <property type="entry name" value="Plug"/>
    <property type="match status" value="1"/>
</dbReference>
<dbReference type="RefSeq" id="WP_284053601.1">
    <property type="nucleotide sequence ID" value="NZ_JAGRQC010000002.1"/>
</dbReference>
<keyword evidence="11" id="KW-0732">Signal</keyword>
<keyword evidence="5 9" id="KW-0798">TonB box</keyword>
<accession>A0A8T4IEN6</accession>
<dbReference type="Proteomes" id="UP000676996">
    <property type="component" value="Unassembled WGS sequence"/>
</dbReference>
<dbReference type="InterPro" id="IPR036942">
    <property type="entry name" value="Beta-barrel_TonB_sf"/>
</dbReference>
<dbReference type="GO" id="GO:0009279">
    <property type="term" value="C:cell outer membrane"/>
    <property type="evidence" value="ECO:0007669"/>
    <property type="project" value="UniProtKB-SubCell"/>
</dbReference>
<evidence type="ECO:0000256" key="7">
    <source>
        <dbReference type="ARBA" id="ARBA00023237"/>
    </source>
</evidence>
<evidence type="ECO:0000256" key="8">
    <source>
        <dbReference type="PROSITE-ProRule" id="PRU01360"/>
    </source>
</evidence>
<evidence type="ECO:0000259" key="13">
    <source>
        <dbReference type="Pfam" id="PF07715"/>
    </source>
</evidence>
<feature type="chain" id="PRO_5035793919" evidence="11">
    <location>
        <begin position="41"/>
        <end position="1041"/>
    </location>
</feature>
<keyword evidence="2 8" id="KW-0813">Transport</keyword>
<comment type="subcellular location">
    <subcellularLocation>
        <location evidence="1 8">Cell outer membrane</location>
        <topology evidence="1 8">Multi-pass membrane protein</topology>
    </subcellularLocation>
</comment>
<evidence type="ECO:0000256" key="10">
    <source>
        <dbReference type="SAM" id="MobiDB-lite"/>
    </source>
</evidence>
<evidence type="ECO:0000256" key="3">
    <source>
        <dbReference type="ARBA" id="ARBA00022452"/>
    </source>
</evidence>
<keyword evidence="15" id="KW-1185">Reference proteome</keyword>
<dbReference type="SUPFAM" id="SSF56935">
    <property type="entry name" value="Porins"/>
    <property type="match status" value="1"/>
</dbReference>
<dbReference type="Gene3D" id="2.40.170.20">
    <property type="entry name" value="TonB-dependent receptor, beta-barrel domain"/>
    <property type="match status" value="1"/>
</dbReference>
<evidence type="ECO:0000256" key="2">
    <source>
        <dbReference type="ARBA" id="ARBA00022448"/>
    </source>
</evidence>
<protein>
    <submittedName>
        <fullName evidence="14">TonB-dependent receptor</fullName>
    </submittedName>
</protein>
<dbReference type="Gene3D" id="2.170.130.10">
    <property type="entry name" value="TonB-dependent receptor, plug domain"/>
    <property type="match status" value="1"/>
</dbReference>
<comment type="similarity">
    <text evidence="8 9">Belongs to the TonB-dependent receptor family.</text>
</comment>
<evidence type="ECO:0000256" key="6">
    <source>
        <dbReference type="ARBA" id="ARBA00023136"/>
    </source>
</evidence>
<feature type="compositionally biased region" description="Low complexity" evidence="10">
    <location>
        <begin position="41"/>
        <end position="64"/>
    </location>
</feature>
<reference evidence="14" key="1">
    <citation type="submission" date="2021-04" db="EMBL/GenBank/DDBJ databases">
        <title>Ouciella asimina sp. nov., isolated from the surface seawater in the hydrothermal field of Okinawa Trough.</title>
        <authorList>
            <person name="Shuang W."/>
        </authorList>
    </citation>
    <scope>NUCLEOTIDE SEQUENCE</scope>
    <source>
        <strain evidence="14">LXI357</strain>
    </source>
</reference>
<evidence type="ECO:0000259" key="12">
    <source>
        <dbReference type="Pfam" id="PF00593"/>
    </source>
</evidence>
<keyword evidence="14" id="KW-0675">Receptor</keyword>
<dbReference type="AlphaFoldDB" id="A0A8T4IEN6"/>
<name>A0A8T4IEN6_9SPHN</name>
<feature type="domain" description="TonB-dependent receptor plug" evidence="13">
    <location>
        <begin position="92"/>
        <end position="211"/>
    </location>
</feature>
<keyword evidence="6 8" id="KW-0472">Membrane</keyword>
<proteinExistence type="inferred from homology"/>
<dbReference type="Pfam" id="PF00593">
    <property type="entry name" value="TonB_dep_Rec_b-barrel"/>
    <property type="match status" value="1"/>
</dbReference>
<organism evidence="14 15">
    <name type="scientific">Stakelama marina</name>
    <dbReference type="NCBI Taxonomy" id="2826939"/>
    <lineage>
        <taxon>Bacteria</taxon>
        <taxon>Pseudomonadati</taxon>
        <taxon>Pseudomonadota</taxon>
        <taxon>Alphaproteobacteria</taxon>
        <taxon>Sphingomonadales</taxon>
        <taxon>Sphingomonadaceae</taxon>
        <taxon>Stakelama</taxon>
    </lineage>
</organism>
<dbReference type="InterPro" id="IPR012910">
    <property type="entry name" value="Plug_dom"/>
</dbReference>
<evidence type="ECO:0000313" key="15">
    <source>
        <dbReference type="Proteomes" id="UP000676996"/>
    </source>
</evidence>
<feature type="region of interest" description="Disordered" evidence="10">
    <location>
        <begin position="41"/>
        <end position="76"/>
    </location>
</feature>
<feature type="domain" description="TonB-dependent receptor-like beta-barrel" evidence="12">
    <location>
        <begin position="452"/>
        <end position="1001"/>
    </location>
</feature>